<gene>
    <name evidence="1" type="ORF">HD595_008006</name>
</gene>
<dbReference type="EMBL" id="JAMZEC010000001">
    <property type="protein sequence ID" value="MCP2351884.1"/>
    <property type="molecule type" value="Genomic_DNA"/>
</dbReference>
<protein>
    <submittedName>
        <fullName evidence="1">Uncharacterized protein</fullName>
    </submittedName>
</protein>
<keyword evidence="2" id="KW-1185">Reference proteome</keyword>
<dbReference type="RefSeq" id="WP_253778622.1">
    <property type="nucleotide sequence ID" value="NZ_BAAAVE010000011.1"/>
</dbReference>
<dbReference type="Proteomes" id="UP001320766">
    <property type="component" value="Unassembled WGS sequence"/>
</dbReference>
<evidence type="ECO:0000313" key="2">
    <source>
        <dbReference type="Proteomes" id="UP001320766"/>
    </source>
</evidence>
<sequence>MTAHPAEPTGGYWAQRDLACALTLGATGLTCVRAGVELLIDSDIWLHRPDFVEQFITTDNSVASTLAFVDWEEAITALDSGRLPCSSGERAVLRIAASMSGGIPVDLRDALTGLDPVTRALAATAVRHSAGLPTLHTEST</sequence>
<organism evidence="1 2">
    <name type="scientific">Nonomuraea roseoviolacea subsp. carminata</name>
    <dbReference type="NCBI Taxonomy" id="160689"/>
    <lineage>
        <taxon>Bacteria</taxon>
        <taxon>Bacillati</taxon>
        <taxon>Actinomycetota</taxon>
        <taxon>Actinomycetes</taxon>
        <taxon>Streptosporangiales</taxon>
        <taxon>Streptosporangiaceae</taxon>
        <taxon>Nonomuraea</taxon>
    </lineage>
</organism>
<name>A0ABT1KCY2_9ACTN</name>
<proteinExistence type="predicted"/>
<accession>A0ABT1KCY2</accession>
<evidence type="ECO:0000313" key="1">
    <source>
        <dbReference type="EMBL" id="MCP2351884.1"/>
    </source>
</evidence>
<comment type="caution">
    <text evidence="1">The sequence shown here is derived from an EMBL/GenBank/DDBJ whole genome shotgun (WGS) entry which is preliminary data.</text>
</comment>
<reference evidence="1 2" key="1">
    <citation type="submission" date="2022-06" db="EMBL/GenBank/DDBJ databases">
        <title>Sequencing the genomes of 1000 actinobacteria strains.</title>
        <authorList>
            <person name="Klenk H.-P."/>
        </authorList>
    </citation>
    <scope>NUCLEOTIDE SEQUENCE [LARGE SCALE GENOMIC DNA]</scope>
    <source>
        <strain evidence="1 2">DSM 44170</strain>
    </source>
</reference>